<protein>
    <recommendedName>
        <fullName evidence="3">Cupin domain-containing protein</fullName>
    </recommendedName>
</protein>
<evidence type="ECO:0008006" key="3">
    <source>
        <dbReference type="Google" id="ProtNLM"/>
    </source>
</evidence>
<keyword evidence="2" id="KW-1185">Reference proteome</keyword>
<organism evidence="1 2">
    <name type="scientific">Thalassobaculum litoreum DSM 18839</name>
    <dbReference type="NCBI Taxonomy" id="1123362"/>
    <lineage>
        <taxon>Bacteria</taxon>
        <taxon>Pseudomonadati</taxon>
        <taxon>Pseudomonadota</taxon>
        <taxon>Alphaproteobacteria</taxon>
        <taxon>Rhodospirillales</taxon>
        <taxon>Thalassobaculaceae</taxon>
        <taxon>Thalassobaculum</taxon>
    </lineage>
</organism>
<dbReference type="SUPFAM" id="SSF51182">
    <property type="entry name" value="RmlC-like cupins"/>
    <property type="match status" value="1"/>
</dbReference>
<dbReference type="Proteomes" id="UP000198615">
    <property type="component" value="Unassembled WGS sequence"/>
</dbReference>
<dbReference type="InterPro" id="IPR014710">
    <property type="entry name" value="RmlC-like_jellyroll"/>
</dbReference>
<gene>
    <name evidence="1" type="ORF">SAMN05660686_01910</name>
</gene>
<dbReference type="AlphaFoldDB" id="A0A8G2F2S4"/>
<dbReference type="RefSeq" id="WP_028792748.1">
    <property type="nucleotide sequence ID" value="NZ_FNBW01000005.1"/>
</dbReference>
<dbReference type="EMBL" id="FNBW01000005">
    <property type="protein sequence ID" value="SDF64796.1"/>
    <property type="molecule type" value="Genomic_DNA"/>
</dbReference>
<reference evidence="1 2" key="1">
    <citation type="submission" date="2016-10" db="EMBL/GenBank/DDBJ databases">
        <authorList>
            <person name="Varghese N."/>
            <person name="Submissions S."/>
        </authorList>
    </citation>
    <scope>NUCLEOTIDE SEQUENCE [LARGE SCALE GENOMIC DNA]</scope>
    <source>
        <strain evidence="1 2">DSM 18839</strain>
    </source>
</reference>
<dbReference type="CDD" id="cd06980">
    <property type="entry name" value="cupin_bxe_c0505"/>
    <property type="match status" value="1"/>
</dbReference>
<evidence type="ECO:0000313" key="2">
    <source>
        <dbReference type="Proteomes" id="UP000198615"/>
    </source>
</evidence>
<comment type="caution">
    <text evidence="1">The sequence shown here is derived from an EMBL/GenBank/DDBJ whole genome shotgun (WGS) entry which is preliminary data.</text>
</comment>
<sequence>MGKETWKFSHNEAANAVFTEGMRKIFEYRDLGVKDATNGDYVAHIVKANGRKDTDEVQHWHVHDCDFQMVYVLKGWAKFEYAGEGVHTIRAGDCINQRPLIPHREIECSPDMELLEIVSPANFETRIVDAPAEAAE</sequence>
<name>A0A8G2F2S4_9PROT</name>
<dbReference type="InterPro" id="IPR011051">
    <property type="entry name" value="RmlC_Cupin_sf"/>
</dbReference>
<dbReference type="Gene3D" id="2.60.120.10">
    <property type="entry name" value="Jelly Rolls"/>
    <property type="match status" value="1"/>
</dbReference>
<proteinExistence type="predicted"/>
<evidence type="ECO:0000313" key="1">
    <source>
        <dbReference type="EMBL" id="SDF64796.1"/>
    </source>
</evidence>
<accession>A0A8G2F2S4</accession>
<dbReference type="OrthoDB" id="4762975at2"/>